<evidence type="ECO:0000256" key="1">
    <source>
        <dbReference type="SAM" id="MobiDB-lite"/>
    </source>
</evidence>
<evidence type="ECO:0000313" key="2">
    <source>
        <dbReference type="EMBL" id="KAL3788369.1"/>
    </source>
</evidence>
<feature type="compositionally biased region" description="Low complexity" evidence="1">
    <location>
        <begin position="188"/>
        <end position="203"/>
    </location>
</feature>
<organism evidence="2 3">
    <name type="scientific">Cyclotella cryptica</name>
    <dbReference type="NCBI Taxonomy" id="29204"/>
    <lineage>
        <taxon>Eukaryota</taxon>
        <taxon>Sar</taxon>
        <taxon>Stramenopiles</taxon>
        <taxon>Ochrophyta</taxon>
        <taxon>Bacillariophyta</taxon>
        <taxon>Coscinodiscophyceae</taxon>
        <taxon>Thalassiosirophycidae</taxon>
        <taxon>Stephanodiscales</taxon>
        <taxon>Stephanodiscaceae</taxon>
        <taxon>Cyclotella</taxon>
    </lineage>
</organism>
<feature type="compositionally biased region" description="Basic and acidic residues" evidence="1">
    <location>
        <begin position="61"/>
        <end position="75"/>
    </location>
</feature>
<keyword evidence="3" id="KW-1185">Reference proteome</keyword>
<accession>A0ABD3PL60</accession>
<gene>
    <name evidence="2" type="ORF">HJC23_009175</name>
</gene>
<feature type="compositionally biased region" description="Low complexity" evidence="1">
    <location>
        <begin position="111"/>
        <end position="122"/>
    </location>
</feature>
<feature type="compositionally biased region" description="Basic and acidic residues" evidence="1">
    <location>
        <begin position="41"/>
        <end position="51"/>
    </location>
</feature>
<protein>
    <submittedName>
        <fullName evidence="2">Uncharacterized protein</fullName>
    </submittedName>
</protein>
<reference evidence="2 3" key="1">
    <citation type="journal article" date="2020" name="G3 (Bethesda)">
        <title>Improved Reference Genome for Cyclotella cryptica CCMP332, a Model for Cell Wall Morphogenesis, Salinity Adaptation, and Lipid Production in Diatoms (Bacillariophyta).</title>
        <authorList>
            <person name="Roberts W.R."/>
            <person name="Downey K.M."/>
            <person name="Ruck E.C."/>
            <person name="Traller J.C."/>
            <person name="Alverson A.J."/>
        </authorList>
    </citation>
    <scope>NUCLEOTIDE SEQUENCE [LARGE SCALE GENOMIC DNA]</scope>
    <source>
        <strain evidence="2 3">CCMP332</strain>
    </source>
</reference>
<sequence>MAAQERARLAEQKEKEAKAAAALAEAERRKSEEEAAIATAKLKELQQHEGQHNQQQQEKSQSAREKRDKILRELEGLPSELPTAAIPIMKSLDTPPPPPFDAMGLVAPRPQNSQQNEIQEQSTSAILPPPSFDIVEQMINTPTNSAPAPSAPPESPAVDHLEGVVPMPAPVLTNNVPPPPSFADFEHQLQQQHKPQQSSPSNQELTTDLSFDLDEVDGIPLSPSERQQMIAEQRQLYENIMKEKAANDAAIARISADAFDSRSAAARADERNERMDSMGRDLVRTTAPGGPKTEGEEMDAQPRFVKIGNNQTVALHGQERTKKAIKDGTAILVQCINCQNWMQVTATATLMFCPVCQVVCPVIPQNEVLTKEEAIQLTMDRKLAEKLQAEAYAVDDPTEKKTSQESGYFARLFGGAESSVATTTASSPGAAAIGGSSAPSWWDKISSIISYGVEEEHRERGDIGVTRPPGASGAASSVSTYPGQRRDVTLIPATVTGDRSPANYTNEETQGLLHPVVVNGNEANLPAGRVAEQRPLFSCVFDSVSNAASAVFSTGDAPVDEEGNVYGVDSRSLLAVTERGVGDGAGDYSQYQE</sequence>
<feature type="region of interest" description="Disordered" evidence="1">
    <location>
        <begin position="20"/>
        <end position="204"/>
    </location>
</feature>
<name>A0ABD3PL60_9STRA</name>
<dbReference type="Proteomes" id="UP001516023">
    <property type="component" value="Unassembled WGS sequence"/>
</dbReference>
<feature type="region of interest" description="Disordered" evidence="1">
    <location>
        <begin position="459"/>
        <end position="482"/>
    </location>
</feature>
<comment type="caution">
    <text evidence="2">The sequence shown here is derived from an EMBL/GenBank/DDBJ whole genome shotgun (WGS) entry which is preliminary data.</text>
</comment>
<proteinExistence type="predicted"/>
<dbReference type="EMBL" id="JABMIG020000157">
    <property type="protein sequence ID" value="KAL3788369.1"/>
    <property type="molecule type" value="Genomic_DNA"/>
</dbReference>
<dbReference type="AlphaFoldDB" id="A0ABD3PL60"/>
<feature type="compositionally biased region" description="Low complexity" evidence="1">
    <location>
        <begin position="468"/>
        <end position="477"/>
    </location>
</feature>
<evidence type="ECO:0000313" key="3">
    <source>
        <dbReference type="Proteomes" id="UP001516023"/>
    </source>
</evidence>